<dbReference type="GO" id="GO:0051539">
    <property type="term" value="F:4 iron, 4 sulfur cluster binding"/>
    <property type="evidence" value="ECO:0007669"/>
    <property type="project" value="UniProtKB-KW"/>
</dbReference>
<dbReference type="GO" id="GO:0019646">
    <property type="term" value="P:aerobic electron transport chain"/>
    <property type="evidence" value="ECO:0007669"/>
    <property type="project" value="InterPro"/>
</dbReference>
<dbReference type="PROSITE" id="PS51318">
    <property type="entry name" value="TAT"/>
    <property type="match status" value="1"/>
</dbReference>
<reference evidence="8" key="2">
    <citation type="journal article" date="2014" name="ISME J.">
        <title>Microbial stratification in low pH oxic and suboxic macroscopic growths along an acid mine drainage.</title>
        <authorList>
            <person name="Mendez-Garcia C."/>
            <person name="Mesa V."/>
            <person name="Sprenger R.R."/>
            <person name="Richter M."/>
            <person name="Diez M.S."/>
            <person name="Solano J."/>
            <person name="Bargiela R."/>
            <person name="Golyshina O.V."/>
            <person name="Manteca A."/>
            <person name="Ramos J.L."/>
            <person name="Gallego J.R."/>
            <person name="Llorente I."/>
            <person name="Martins Dos Santos V.A."/>
            <person name="Jensen O.N."/>
            <person name="Pelaez A.I."/>
            <person name="Sanchez J."/>
            <person name="Ferrer M."/>
        </authorList>
    </citation>
    <scope>NUCLEOTIDE SEQUENCE</scope>
</reference>
<dbReference type="GO" id="GO:0009055">
    <property type="term" value="F:electron transfer activity"/>
    <property type="evidence" value="ECO:0007669"/>
    <property type="project" value="InterPro"/>
</dbReference>
<dbReference type="AlphaFoldDB" id="T0YET1"/>
<name>T0YET1_9ZZZZ</name>
<organism evidence="8">
    <name type="scientific">mine drainage metagenome</name>
    <dbReference type="NCBI Taxonomy" id="410659"/>
    <lineage>
        <taxon>unclassified sequences</taxon>
        <taxon>metagenomes</taxon>
        <taxon>ecological metagenomes</taxon>
    </lineage>
</organism>
<dbReference type="EMBL" id="AUZY01011586">
    <property type="protein sequence ID" value="EQD33906.1"/>
    <property type="molecule type" value="Genomic_DNA"/>
</dbReference>
<keyword evidence="5" id="KW-0408">Iron</keyword>
<proteinExistence type="predicted"/>
<feature type="domain" description="High potential iron-sulfur proteins family profile" evidence="7">
    <location>
        <begin position="40"/>
        <end position="119"/>
    </location>
</feature>
<comment type="caution">
    <text evidence="8">The sequence shown here is derived from an EMBL/GenBank/DDBJ whole genome shotgun (WGS) entry which is preliminary data.</text>
</comment>
<dbReference type="SUPFAM" id="SSF57652">
    <property type="entry name" value="HIPIP (high potential iron protein)"/>
    <property type="match status" value="1"/>
</dbReference>
<dbReference type="InterPro" id="IPR006311">
    <property type="entry name" value="TAT_signal"/>
</dbReference>
<dbReference type="InterPro" id="IPR036369">
    <property type="entry name" value="HIPIP_sf"/>
</dbReference>
<dbReference type="InterPro" id="IPR019546">
    <property type="entry name" value="TAT_signal_bac_arc"/>
</dbReference>
<reference evidence="8" key="1">
    <citation type="submission" date="2013-08" db="EMBL/GenBank/DDBJ databases">
        <authorList>
            <person name="Mendez C."/>
            <person name="Richter M."/>
            <person name="Ferrer M."/>
            <person name="Sanchez J."/>
        </authorList>
    </citation>
    <scope>NUCLEOTIDE SEQUENCE</scope>
</reference>
<dbReference type="GO" id="GO:0046872">
    <property type="term" value="F:metal ion binding"/>
    <property type="evidence" value="ECO:0007669"/>
    <property type="project" value="UniProtKB-KW"/>
</dbReference>
<evidence type="ECO:0000256" key="4">
    <source>
        <dbReference type="ARBA" id="ARBA00022982"/>
    </source>
</evidence>
<evidence type="ECO:0000256" key="1">
    <source>
        <dbReference type="ARBA" id="ARBA00022448"/>
    </source>
</evidence>
<evidence type="ECO:0000256" key="2">
    <source>
        <dbReference type="ARBA" id="ARBA00022485"/>
    </source>
</evidence>
<sequence length="119" mass="12524">MSESKSKADPSRRAFLAGASVAVAAVIAGGLKPRAARAAGAKLPHLTDADPLAKSLGYTQNHNEIEKAEHPTYKAGEHCSLCRFFQGTPGEKSGYAACQIYPGYAVNAQGWCASFNPRS</sequence>
<dbReference type="Gene3D" id="4.10.490.10">
    <property type="entry name" value="High potential iron-sulphur protein"/>
    <property type="match status" value="1"/>
</dbReference>
<dbReference type="InterPro" id="IPR000170">
    <property type="entry name" value="High_potential_FeS_prot"/>
</dbReference>
<accession>T0YET1</accession>
<evidence type="ECO:0000256" key="5">
    <source>
        <dbReference type="ARBA" id="ARBA00023004"/>
    </source>
</evidence>
<evidence type="ECO:0000256" key="3">
    <source>
        <dbReference type="ARBA" id="ARBA00022723"/>
    </source>
</evidence>
<gene>
    <name evidence="8" type="ORF">B1B_17359</name>
</gene>
<evidence type="ECO:0000313" key="8">
    <source>
        <dbReference type="EMBL" id="EQD33906.1"/>
    </source>
</evidence>
<evidence type="ECO:0000259" key="7">
    <source>
        <dbReference type="PROSITE" id="PS51373"/>
    </source>
</evidence>
<keyword evidence="4" id="KW-0249">Electron transport</keyword>
<protein>
    <submittedName>
        <fullName evidence="8">High potential iron-sulfur protein</fullName>
    </submittedName>
</protein>
<dbReference type="PROSITE" id="PS51373">
    <property type="entry name" value="HIPIP"/>
    <property type="match status" value="1"/>
</dbReference>
<keyword evidence="1" id="KW-0813">Transport</keyword>
<dbReference type="NCBIfam" id="TIGR01409">
    <property type="entry name" value="TAT_signal_seq"/>
    <property type="match status" value="1"/>
</dbReference>
<dbReference type="Pfam" id="PF01355">
    <property type="entry name" value="HIPIP"/>
    <property type="match status" value="1"/>
</dbReference>
<evidence type="ECO:0000256" key="6">
    <source>
        <dbReference type="ARBA" id="ARBA00023014"/>
    </source>
</evidence>
<keyword evidence="6" id="KW-0411">Iron-sulfur</keyword>
<keyword evidence="2" id="KW-0004">4Fe-4S</keyword>
<keyword evidence="3" id="KW-0479">Metal-binding</keyword>